<sequence length="80" mass="8341">MESLSVARQPGAPMAAHRCVIKSPSVRPRQPSNAADAEAPVLKISAAAAAAALPLARPAPHARASSIIKRRKVKRRDGQG</sequence>
<feature type="region of interest" description="Disordered" evidence="1">
    <location>
        <begin position="55"/>
        <end position="80"/>
    </location>
</feature>
<protein>
    <submittedName>
        <fullName evidence="2">Uncharacterized protein</fullName>
    </submittedName>
</protein>
<comment type="caution">
    <text evidence="2">The sequence shown here is derived from an EMBL/GenBank/DDBJ whole genome shotgun (WGS) entry which is preliminary data.</text>
</comment>
<dbReference type="EMBL" id="VSRR010103707">
    <property type="protein sequence ID" value="MPC95830.1"/>
    <property type="molecule type" value="Genomic_DNA"/>
</dbReference>
<gene>
    <name evidence="2" type="ORF">E2C01_091058</name>
</gene>
<dbReference type="AlphaFoldDB" id="A0A5B7JGD6"/>
<feature type="compositionally biased region" description="Low complexity" evidence="1">
    <location>
        <begin position="55"/>
        <end position="64"/>
    </location>
</feature>
<organism evidence="2 3">
    <name type="scientific">Portunus trituberculatus</name>
    <name type="common">Swimming crab</name>
    <name type="synonym">Neptunus trituberculatus</name>
    <dbReference type="NCBI Taxonomy" id="210409"/>
    <lineage>
        <taxon>Eukaryota</taxon>
        <taxon>Metazoa</taxon>
        <taxon>Ecdysozoa</taxon>
        <taxon>Arthropoda</taxon>
        <taxon>Crustacea</taxon>
        <taxon>Multicrustacea</taxon>
        <taxon>Malacostraca</taxon>
        <taxon>Eumalacostraca</taxon>
        <taxon>Eucarida</taxon>
        <taxon>Decapoda</taxon>
        <taxon>Pleocyemata</taxon>
        <taxon>Brachyura</taxon>
        <taxon>Eubrachyura</taxon>
        <taxon>Portunoidea</taxon>
        <taxon>Portunidae</taxon>
        <taxon>Portuninae</taxon>
        <taxon>Portunus</taxon>
    </lineage>
</organism>
<proteinExistence type="predicted"/>
<accession>A0A5B7JGD6</accession>
<evidence type="ECO:0000313" key="2">
    <source>
        <dbReference type="EMBL" id="MPC95830.1"/>
    </source>
</evidence>
<keyword evidence="3" id="KW-1185">Reference proteome</keyword>
<evidence type="ECO:0000313" key="3">
    <source>
        <dbReference type="Proteomes" id="UP000324222"/>
    </source>
</evidence>
<feature type="compositionally biased region" description="Basic residues" evidence="1">
    <location>
        <begin position="68"/>
        <end position="80"/>
    </location>
</feature>
<reference evidence="2 3" key="1">
    <citation type="submission" date="2019-05" db="EMBL/GenBank/DDBJ databases">
        <title>Another draft genome of Portunus trituberculatus and its Hox gene families provides insights of decapod evolution.</title>
        <authorList>
            <person name="Jeong J.-H."/>
            <person name="Song I."/>
            <person name="Kim S."/>
            <person name="Choi T."/>
            <person name="Kim D."/>
            <person name="Ryu S."/>
            <person name="Kim W."/>
        </authorList>
    </citation>
    <scope>NUCLEOTIDE SEQUENCE [LARGE SCALE GENOMIC DNA]</scope>
    <source>
        <tissue evidence="2">Muscle</tissue>
    </source>
</reference>
<name>A0A5B7JGD6_PORTR</name>
<feature type="region of interest" description="Disordered" evidence="1">
    <location>
        <begin position="1"/>
        <end position="37"/>
    </location>
</feature>
<evidence type="ECO:0000256" key="1">
    <source>
        <dbReference type="SAM" id="MobiDB-lite"/>
    </source>
</evidence>
<dbReference type="Proteomes" id="UP000324222">
    <property type="component" value="Unassembled WGS sequence"/>
</dbReference>